<dbReference type="GO" id="GO:0042147">
    <property type="term" value="P:retrograde transport, endosome to Golgi"/>
    <property type="evidence" value="ECO:0007669"/>
    <property type="project" value="TreeGrafter"/>
</dbReference>
<gene>
    <name evidence="1" type="ORF">ASIM_LOCUS3542</name>
</gene>
<dbReference type="Proteomes" id="UP000267096">
    <property type="component" value="Unassembled WGS sequence"/>
</dbReference>
<dbReference type="AlphaFoldDB" id="A0A0M3J810"/>
<dbReference type="GO" id="GO:0005794">
    <property type="term" value="C:Golgi apparatus"/>
    <property type="evidence" value="ECO:0007669"/>
    <property type="project" value="TreeGrafter"/>
</dbReference>
<proteinExistence type="predicted"/>
<dbReference type="PANTHER" id="PTHR21663">
    <property type="entry name" value="HYPOTHETICAL HEAT DOMAIN-CONTAINING"/>
    <property type="match status" value="1"/>
</dbReference>
<dbReference type="WBParaSite" id="ASIM_0000370901-mRNA-1">
    <property type="protein sequence ID" value="ASIM_0000370901-mRNA-1"/>
    <property type="gene ID" value="ASIM_0000370901"/>
</dbReference>
<dbReference type="GO" id="GO:0008104">
    <property type="term" value="P:intracellular protein localization"/>
    <property type="evidence" value="ECO:0007669"/>
    <property type="project" value="TreeGrafter"/>
</dbReference>
<accession>A0A0M3J810</accession>
<evidence type="ECO:0000313" key="1">
    <source>
        <dbReference type="EMBL" id="VDK21872.1"/>
    </source>
</evidence>
<name>A0A0M3J810_ANISI</name>
<protein>
    <submittedName>
        <fullName evidence="1 3">Uncharacterized protein</fullName>
    </submittedName>
</protein>
<dbReference type="Pfam" id="PF25468">
    <property type="entry name" value="HEAT_HEATR5A"/>
    <property type="match status" value="1"/>
</dbReference>
<dbReference type="GO" id="GO:0030139">
    <property type="term" value="C:endocytic vesicle"/>
    <property type="evidence" value="ECO:0007669"/>
    <property type="project" value="TreeGrafter"/>
</dbReference>
<dbReference type="GO" id="GO:0016020">
    <property type="term" value="C:membrane"/>
    <property type="evidence" value="ECO:0007669"/>
    <property type="project" value="TreeGrafter"/>
</dbReference>
<evidence type="ECO:0000313" key="3">
    <source>
        <dbReference type="WBParaSite" id="ASIM_0000370901-mRNA-1"/>
    </source>
</evidence>
<keyword evidence="2" id="KW-1185">Reference proteome</keyword>
<reference evidence="3" key="1">
    <citation type="submission" date="2017-02" db="UniProtKB">
        <authorList>
            <consortium name="WormBaseParasite"/>
        </authorList>
    </citation>
    <scope>IDENTIFICATION</scope>
</reference>
<evidence type="ECO:0000313" key="2">
    <source>
        <dbReference type="Proteomes" id="UP000267096"/>
    </source>
</evidence>
<dbReference type="PANTHER" id="PTHR21663:SF0">
    <property type="entry name" value="HEAT REPEAT-CONTAINING PROTEIN 5B"/>
    <property type="match status" value="1"/>
</dbReference>
<dbReference type="EMBL" id="UYRR01005566">
    <property type="protein sequence ID" value="VDK21872.1"/>
    <property type="molecule type" value="Genomic_DNA"/>
</dbReference>
<dbReference type="OrthoDB" id="192608at2759"/>
<organism evidence="3">
    <name type="scientific">Anisakis simplex</name>
    <name type="common">Herring worm</name>
    <dbReference type="NCBI Taxonomy" id="6269"/>
    <lineage>
        <taxon>Eukaryota</taxon>
        <taxon>Metazoa</taxon>
        <taxon>Ecdysozoa</taxon>
        <taxon>Nematoda</taxon>
        <taxon>Chromadorea</taxon>
        <taxon>Rhabditida</taxon>
        <taxon>Spirurina</taxon>
        <taxon>Ascaridomorpha</taxon>
        <taxon>Ascaridoidea</taxon>
        <taxon>Anisakidae</taxon>
        <taxon>Anisakis</taxon>
        <taxon>Anisakis simplex complex</taxon>
    </lineage>
</organism>
<sequence>MRRISRSISIRIKWNAERLFANSDVENGNADGELMETYRGEEGTEDGLQPNKSLAFASLEVSLCLLVRQLYQLEPFLGDFKALIFQLPQINSALMKSKSLAPLHYRKYCRLPAESNTLIKLGISILTQIPSLCSSAGTLIVLPSILYLIVGILRESSSIDQEQLVPDAPPGHVSVAAAAAMQALRTLASQPPTDSTLPKWTSLMRSALISLVNMTEGLFTLGFI</sequence>
<dbReference type="GO" id="GO:0005829">
    <property type="term" value="C:cytosol"/>
    <property type="evidence" value="ECO:0007669"/>
    <property type="project" value="GOC"/>
</dbReference>
<dbReference type="InterPro" id="IPR040108">
    <property type="entry name" value="Laa1/Sip1/HEATR5"/>
</dbReference>
<dbReference type="GO" id="GO:0006897">
    <property type="term" value="P:endocytosis"/>
    <property type="evidence" value="ECO:0007669"/>
    <property type="project" value="TreeGrafter"/>
</dbReference>
<reference evidence="1 2" key="2">
    <citation type="submission" date="2018-11" db="EMBL/GenBank/DDBJ databases">
        <authorList>
            <consortium name="Pathogen Informatics"/>
        </authorList>
    </citation>
    <scope>NUCLEOTIDE SEQUENCE [LARGE SCALE GENOMIC DNA]</scope>
</reference>